<feature type="transmembrane region" description="Helical" evidence="6">
    <location>
        <begin position="7"/>
        <end position="34"/>
    </location>
</feature>
<protein>
    <submittedName>
        <fullName evidence="7">Glycosyltransferase</fullName>
    </submittedName>
</protein>
<comment type="caution">
    <text evidence="7">The sequence shown here is derived from an EMBL/GenBank/DDBJ whole genome shotgun (WGS) entry which is preliminary data.</text>
</comment>
<dbReference type="SUPFAM" id="SSF53448">
    <property type="entry name" value="Nucleotide-diphospho-sugar transferases"/>
    <property type="match status" value="1"/>
</dbReference>
<reference evidence="7 8" key="1">
    <citation type="submission" date="2020-09" db="EMBL/GenBank/DDBJ databases">
        <title>Genome sequencing and assembly of Pontibacter sp.</title>
        <authorList>
            <person name="Chhetri G."/>
        </authorList>
    </citation>
    <scope>NUCLEOTIDE SEQUENCE [LARGE SCALE GENOMIC DNA]</scope>
    <source>
        <strain evidence="7 8">JH31</strain>
    </source>
</reference>
<sequence>MTILQFLIVAVYGLCLAFIFCYSLVQLHLTYLYWTRKKQPAIPTPIPDQQVWPPVTVQLPLYNERYVVERLIDAVAALDYPPHLLQIQLLDDSDDDTSALIQRRIEAYTYKGIDMEHIRRPDRVGYKAGALQYGLERATGEFIAIFDADFVPDPDFLKRTIPAFTHERTGVVQTRWGHLNENYSLLTRLQAFGLNAHFTVEQAGRNSAGHFINFNGTAGVWRKSCIVDAGGWHADTLTEDLDLSYRAQLRGWQFRYLEGVETPAELPAAMGALKSQQFRWTKGAAETARKHLLRVLQTPLPFSTRLHAVFHLLNSGIFICVLLTALLSLPMLHLKHDLPGLEPLFKLGSLLILSLLALLAFYWTSLYQHHASVWQTTRRFVPDFFLFLSMSMGLSLHNTVAVIEGYLGRKTPFIRTPKHNLVHQQDSWRKHAYAMRRVHPVTLLEGGLAIYFAYGIALAFELQDFGLLPFHVMLTLGFGSVFVYSLYHSWRA</sequence>
<evidence type="ECO:0000256" key="5">
    <source>
        <dbReference type="ARBA" id="ARBA00023136"/>
    </source>
</evidence>
<keyword evidence="2" id="KW-0808">Transferase</keyword>
<feature type="transmembrane region" description="Helical" evidence="6">
    <location>
        <begin position="438"/>
        <end position="460"/>
    </location>
</feature>
<keyword evidence="8" id="KW-1185">Reference proteome</keyword>
<dbReference type="Gene3D" id="3.90.550.10">
    <property type="entry name" value="Spore Coat Polysaccharide Biosynthesis Protein SpsA, Chain A"/>
    <property type="match status" value="1"/>
</dbReference>
<accession>A0ABR7XCE4</accession>
<evidence type="ECO:0000256" key="1">
    <source>
        <dbReference type="ARBA" id="ARBA00004308"/>
    </source>
</evidence>
<proteinExistence type="predicted"/>
<evidence type="ECO:0000256" key="4">
    <source>
        <dbReference type="ARBA" id="ARBA00022989"/>
    </source>
</evidence>
<dbReference type="RefSeq" id="WP_191181744.1">
    <property type="nucleotide sequence ID" value="NZ_JACXAJ010000001.1"/>
</dbReference>
<keyword evidence="3 6" id="KW-0812">Transmembrane</keyword>
<dbReference type="PANTHER" id="PTHR32044:SF80">
    <property type="entry name" value="XYLOGLUCAN GLYCOSYLTRANSFERASE 2-RELATED"/>
    <property type="match status" value="1"/>
</dbReference>
<keyword evidence="4 6" id="KW-1133">Transmembrane helix</keyword>
<evidence type="ECO:0000256" key="2">
    <source>
        <dbReference type="ARBA" id="ARBA00022679"/>
    </source>
</evidence>
<feature type="transmembrane region" description="Helical" evidence="6">
    <location>
        <begin position="466"/>
        <end position="487"/>
    </location>
</feature>
<comment type="subcellular location">
    <subcellularLocation>
        <location evidence="1">Endomembrane system</location>
    </subcellularLocation>
</comment>
<feature type="transmembrane region" description="Helical" evidence="6">
    <location>
        <begin position="308"/>
        <end position="332"/>
    </location>
</feature>
<gene>
    <name evidence="7" type="ORF">H9Q13_00170</name>
</gene>
<keyword evidence="5 6" id="KW-0472">Membrane</keyword>
<organism evidence="7 8">
    <name type="scientific">Pontibacter aquaedesilientis</name>
    <dbReference type="NCBI Taxonomy" id="2766980"/>
    <lineage>
        <taxon>Bacteria</taxon>
        <taxon>Pseudomonadati</taxon>
        <taxon>Bacteroidota</taxon>
        <taxon>Cytophagia</taxon>
        <taxon>Cytophagales</taxon>
        <taxon>Hymenobacteraceae</taxon>
        <taxon>Pontibacter</taxon>
    </lineage>
</organism>
<evidence type="ECO:0000313" key="8">
    <source>
        <dbReference type="Proteomes" id="UP000625551"/>
    </source>
</evidence>
<dbReference type="Proteomes" id="UP000625551">
    <property type="component" value="Unassembled WGS sequence"/>
</dbReference>
<name>A0ABR7XCE4_9BACT</name>
<dbReference type="Pfam" id="PF13641">
    <property type="entry name" value="Glyco_tranf_2_3"/>
    <property type="match status" value="1"/>
</dbReference>
<feature type="transmembrane region" description="Helical" evidence="6">
    <location>
        <begin position="384"/>
        <end position="407"/>
    </location>
</feature>
<evidence type="ECO:0000256" key="3">
    <source>
        <dbReference type="ARBA" id="ARBA00022692"/>
    </source>
</evidence>
<dbReference type="InterPro" id="IPR029044">
    <property type="entry name" value="Nucleotide-diphossugar_trans"/>
</dbReference>
<feature type="transmembrane region" description="Helical" evidence="6">
    <location>
        <begin position="344"/>
        <end position="364"/>
    </location>
</feature>
<evidence type="ECO:0000313" key="7">
    <source>
        <dbReference type="EMBL" id="MBD1395566.1"/>
    </source>
</evidence>
<evidence type="ECO:0000256" key="6">
    <source>
        <dbReference type="SAM" id="Phobius"/>
    </source>
</evidence>
<dbReference type="PANTHER" id="PTHR32044">
    <property type="entry name" value="GLUCOMANNAN 4-BETA-MANNOSYLTRANSFERASE 9"/>
    <property type="match status" value="1"/>
</dbReference>
<dbReference type="CDD" id="cd06437">
    <property type="entry name" value="CESA_CaSu_A2"/>
    <property type="match status" value="1"/>
</dbReference>
<dbReference type="EMBL" id="JACXAJ010000001">
    <property type="protein sequence ID" value="MBD1395566.1"/>
    <property type="molecule type" value="Genomic_DNA"/>
</dbReference>